<feature type="compositionally biased region" description="Basic residues" evidence="1">
    <location>
        <begin position="10"/>
        <end position="23"/>
    </location>
</feature>
<dbReference type="Proteomes" id="UP001152604">
    <property type="component" value="Unassembled WGS sequence"/>
</dbReference>
<evidence type="ECO:0000313" key="4">
    <source>
        <dbReference type="Proteomes" id="UP001152604"/>
    </source>
</evidence>
<dbReference type="EMBL" id="CAKXZS010000004">
    <property type="protein sequence ID" value="CAH2395263.1"/>
    <property type="molecule type" value="Genomic_DNA"/>
</dbReference>
<accession>A0ABM9DHB7</accession>
<keyword evidence="2" id="KW-1133">Transmembrane helix</keyword>
<feature type="transmembrane region" description="Helical" evidence="2">
    <location>
        <begin position="100"/>
        <end position="122"/>
    </location>
</feature>
<evidence type="ECO:0000313" key="3">
    <source>
        <dbReference type="EMBL" id="CAH2395263.1"/>
    </source>
</evidence>
<organism evidence="3 4">
    <name type="scientific">Mesorhizobium ventifaucium</name>
    <dbReference type="NCBI Taxonomy" id="666020"/>
    <lineage>
        <taxon>Bacteria</taxon>
        <taxon>Pseudomonadati</taxon>
        <taxon>Pseudomonadota</taxon>
        <taxon>Alphaproteobacteria</taxon>
        <taxon>Hyphomicrobiales</taxon>
        <taxon>Phyllobacteriaceae</taxon>
        <taxon>Mesorhizobium</taxon>
    </lineage>
</organism>
<comment type="caution">
    <text evidence="3">The sequence shown here is derived from an EMBL/GenBank/DDBJ whole genome shotgun (WGS) entry which is preliminary data.</text>
</comment>
<keyword evidence="2" id="KW-0812">Transmembrane</keyword>
<evidence type="ECO:0000256" key="1">
    <source>
        <dbReference type="SAM" id="MobiDB-lite"/>
    </source>
</evidence>
<gene>
    <name evidence="3" type="ORF">MES4922_120055</name>
</gene>
<sequence>MLLSAAKSRQGSHAKRSSSRPRTRGSCSANKSRPAPSGRASFRQLDLFLDLLLQIVTRRLRLAARCVRTRFFVSIQFVLHRVARTFCRVLLRAVVRRDGLILSLVLSALTAIGTALVGVVGIGCYPISANHFVWHVSYTPTPQSWLGETLRSASRLWHMLWHEAKRQICSFVPSFLGRLAVTGPLTISARIARR</sequence>
<protein>
    <submittedName>
        <fullName evidence="3">Uncharacterized protein</fullName>
    </submittedName>
</protein>
<proteinExistence type="predicted"/>
<keyword evidence="4" id="KW-1185">Reference proteome</keyword>
<name>A0ABM9DHB7_9HYPH</name>
<evidence type="ECO:0000256" key="2">
    <source>
        <dbReference type="SAM" id="Phobius"/>
    </source>
</evidence>
<feature type="region of interest" description="Disordered" evidence="1">
    <location>
        <begin position="1"/>
        <end position="38"/>
    </location>
</feature>
<reference evidence="3" key="1">
    <citation type="submission" date="2022-03" db="EMBL/GenBank/DDBJ databases">
        <authorList>
            <person name="Brunel B."/>
        </authorList>
    </citation>
    <scope>NUCLEOTIDE SEQUENCE</scope>
    <source>
        <strain evidence="3">STM4922sample</strain>
    </source>
</reference>
<keyword evidence="2" id="KW-0472">Membrane</keyword>